<evidence type="ECO:0000256" key="4">
    <source>
        <dbReference type="ARBA" id="ARBA00022827"/>
    </source>
</evidence>
<evidence type="ECO:0000256" key="6">
    <source>
        <dbReference type="ARBA" id="ARBA00023157"/>
    </source>
</evidence>
<feature type="non-terminal residue" evidence="9">
    <location>
        <position position="223"/>
    </location>
</feature>
<dbReference type="PANTHER" id="PTHR22897">
    <property type="entry name" value="QUIESCIN Q6-RELATED SULFHYDRYL OXIDASE"/>
    <property type="match status" value="1"/>
</dbReference>
<keyword evidence="10" id="KW-1185">Reference proteome</keyword>
<dbReference type="Pfam" id="PF04777">
    <property type="entry name" value="Evr1_Alr"/>
    <property type="match status" value="1"/>
</dbReference>
<dbReference type="EC" id="1.8.3.2" evidence="7"/>
<protein>
    <recommendedName>
        <fullName evidence="7">Sulfhydryl oxidase</fullName>
        <ecNumber evidence="7">1.8.3.2</ecNumber>
    </recommendedName>
</protein>
<evidence type="ECO:0000256" key="3">
    <source>
        <dbReference type="ARBA" id="ARBA00022729"/>
    </source>
</evidence>
<dbReference type="PROSITE" id="PS51324">
    <property type="entry name" value="ERV_ALR"/>
    <property type="match status" value="1"/>
</dbReference>
<comment type="caution">
    <text evidence="9">The sequence shown here is derived from an EMBL/GenBank/DDBJ whole genome shotgun (WGS) entry which is preliminary data.</text>
</comment>
<evidence type="ECO:0000313" key="9">
    <source>
        <dbReference type="EMBL" id="KAH9306944.1"/>
    </source>
</evidence>
<reference evidence="9 10" key="1">
    <citation type="journal article" date="2021" name="Nat. Plants">
        <title>The Taxus genome provides insights into paclitaxel biosynthesis.</title>
        <authorList>
            <person name="Xiong X."/>
            <person name="Gou J."/>
            <person name="Liao Q."/>
            <person name="Li Y."/>
            <person name="Zhou Q."/>
            <person name="Bi G."/>
            <person name="Li C."/>
            <person name="Du R."/>
            <person name="Wang X."/>
            <person name="Sun T."/>
            <person name="Guo L."/>
            <person name="Liang H."/>
            <person name="Lu P."/>
            <person name="Wu Y."/>
            <person name="Zhang Z."/>
            <person name="Ro D.K."/>
            <person name="Shang Y."/>
            <person name="Huang S."/>
            <person name="Yan J."/>
        </authorList>
    </citation>
    <scope>NUCLEOTIDE SEQUENCE [LARGE SCALE GENOMIC DNA]</scope>
    <source>
        <strain evidence="9">Ta-2019</strain>
    </source>
</reference>
<keyword evidence="2 7" id="KW-0285">Flavoprotein</keyword>
<evidence type="ECO:0000256" key="5">
    <source>
        <dbReference type="ARBA" id="ARBA00023002"/>
    </source>
</evidence>
<feature type="domain" description="ERV/ALR sulfhydryl oxidase" evidence="8">
    <location>
        <begin position="6"/>
        <end position="108"/>
    </location>
</feature>
<name>A0AA38FN07_TAXCH</name>
<dbReference type="GO" id="GO:0006457">
    <property type="term" value="P:protein folding"/>
    <property type="evidence" value="ECO:0007669"/>
    <property type="project" value="TreeGrafter"/>
</dbReference>
<keyword evidence="6" id="KW-1015">Disulfide bond</keyword>
<dbReference type="GO" id="GO:0016971">
    <property type="term" value="F:flavin-dependent sulfhydryl oxidase activity"/>
    <property type="evidence" value="ECO:0007669"/>
    <property type="project" value="InterPro"/>
</dbReference>
<dbReference type="GO" id="GO:0005615">
    <property type="term" value="C:extracellular space"/>
    <property type="evidence" value="ECO:0007669"/>
    <property type="project" value="TreeGrafter"/>
</dbReference>
<dbReference type="GO" id="GO:0003756">
    <property type="term" value="F:protein disulfide isomerase activity"/>
    <property type="evidence" value="ECO:0007669"/>
    <property type="project" value="TreeGrafter"/>
</dbReference>
<comment type="catalytic activity">
    <reaction evidence="7">
        <text>2 R'C(R)SH + O2 = R'C(R)S-S(R)CR' + H2O2</text>
        <dbReference type="Rhea" id="RHEA:17357"/>
        <dbReference type="ChEBI" id="CHEBI:15379"/>
        <dbReference type="ChEBI" id="CHEBI:16240"/>
        <dbReference type="ChEBI" id="CHEBI:16520"/>
        <dbReference type="ChEBI" id="CHEBI:17412"/>
        <dbReference type="EC" id="1.8.3.2"/>
    </reaction>
</comment>
<accession>A0AA38FN07</accession>
<evidence type="ECO:0000256" key="2">
    <source>
        <dbReference type="ARBA" id="ARBA00022630"/>
    </source>
</evidence>
<keyword evidence="7" id="KW-0472">Membrane</keyword>
<dbReference type="EMBL" id="JAHRHJ020000008">
    <property type="protein sequence ID" value="KAH9306944.1"/>
    <property type="molecule type" value="Genomic_DNA"/>
</dbReference>
<dbReference type="OMA" id="CWISSSK"/>
<sequence length="223" mass="25425">IFCRGSKNDTRGFSCGLWLLFHSLSVRIEDGESMTTFTAICDFVHTFFICEECREHFSEMCSRVQEPIKSRYEFVLWLWHAHNEVNERLMVEEASLGTGDPKFPKMIWPPKQLCASCWISSSKKHNSTHVDVDWNNTAVYQFLLDFYGRNIKFPLQDNDPSTNAKSQTNLGEDTSPSNAVAVPIGAAIAIAIASCGFGAAACYWRMQQKKRKNLNQLYSFKDI</sequence>
<feature type="transmembrane region" description="Helical" evidence="7">
    <location>
        <begin position="180"/>
        <end position="204"/>
    </location>
</feature>
<dbReference type="Gene3D" id="1.20.120.310">
    <property type="entry name" value="ERV/ALR sulfhydryl oxidase domain"/>
    <property type="match status" value="1"/>
</dbReference>
<keyword evidence="3" id="KW-0732">Signal</keyword>
<organism evidence="9 10">
    <name type="scientific">Taxus chinensis</name>
    <name type="common">Chinese yew</name>
    <name type="synonym">Taxus wallichiana var. chinensis</name>
    <dbReference type="NCBI Taxonomy" id="29808"/>
    <lineage>
        <taxon>Eukaryota</taxon>
        <taxon>Viridiplantae</taxon>
        <taxon>Streptophyta</taxon>
        <taxon>Embryophyta</taxon>
        <taxon>Tracheophyta</taxon>
        <taxon>Spermatophyta</taxon>
        <taxon>Pinopsida</taxon>
        <taxon>Pinidae</taxon>
        <taxon>Conifers II</taxon>
        <taxon>Cupressales</taxon>
        <taxon>Taxaceae</taxon>
        <taxon>Taxus</taxon>
    </lineage>
</organism>
<dbReference type="AlphaFoldDB" id="A0AA38FN07"/>
<keyword evidence="5 7" id="KW-0560">Oxidoreductase</keyword>
<dbReference type="SUPFAM" id="SSF69000">
    <property type="entry name" value="FAD-dependent thiol oxidase"/>
    <property type="match status" value="1"/>
</dbReference>
<keyword evidence="7" id="KW-1133">Transmembrane helix</keyword>
<evidence type="ECO:0000313" key="10">
    <source>
        <dbReference type="Proteomes" id="UP000824469"/>
    </source>
</evidence>
<keyword evidence="7" id="KW-0812">Transmembrane</keyword>
<dbReference type="InterPro" id="IPR017905">
    <property type="entry name" value="ERV/ALR_sulphydryl_oxidase"/>
</dbReference>
<dbReference type="FunFam" id="1.20.120.310:FF:000004">
    <property type="entry name" value="Sulfhydryl oxidase"/>
    <property type="match status" value="1"/>
</dbReference>
<dbReference type="Proteomes" id="UP000824469">
    <property type="component" value="Unassembled WGS sequence"/>
</dbReference>
<evidence type="ECO:0000256" key="7">
    <source>
        <dbReference type="RuleBase" id="RU371123"/>
    </source>
</evidence>
<dbReference type="PANTHER" id="PTHR22897:SF8">
    <property type="entry name" value="SULFHYDRYL OXIDASE"/>
    <property type="match status" value="1"/>
</dbReference>
<evidence type="ECO:0000256" key="1">
    <source>
        <dbReference type="ARBA" id="ARBA00001974"/>
    </source>
</evidence>
<dbReference type="GO" id="GO:0000139">
    <property type="term" value="C:Golgi membrane"/>
    <property type="evidence" value="ECO:0007669"/>
    <property type="project" value="TreeGrafter"/>
</dbReference>
<gene>
    <name evidence="9" type="ORF">KI387_011348</name>
</gene>
<comment type="cofactor">
    <cofactor evidence="1 7">
        <name>FAD</name>
        <dbReference type="ChEBI" id="CHEBI:57692"/>
    </cofactor>
</comment>
<dbReference type="InterPro" id="IPR039798">
    <property type="entry name" value="Sulfhydryl_oxidase"/>
</dbReference>
<evidence type="ECO:0000259" key="8">
    <source>
        <dbReference type="PROSITE" id="PS51324"/>
    </source>
</evidence>
<keyword evidence="4 7" id="KW-0274">FAD</keyword>
<proteinExistence type="predicted"/>
<dbReference type="InterPro" id="IPR036774">
    <property type="entry name" value="ERV/ALR_sulphydryl_oxid_sf"/>
</dbReference>